<feature type="region of interest" description="Disordered" evidence="1">
    <location>
        <begin position="36"/>
        <end position="67"/>
    </location>
</feature>
<reference evidence="2 3" key="1">
    <citation type="journal article" date="2016" name="Nat. Commun.">
        <title>Thousands of microbial genomes shed light on interconnected biogeochemical processes in an aquifer system.</title>
        <authorList>
            <person name="Anantharaman K."/>
            <person name="Brown C.T."/>
            <person name="Hug L.A."/>
            <person name="Sharon I."/>
            <person name="Castelle C.J."/>
            <person name="Probst A.J."/>
            <person name="Thomas B.C."/>
            <person name="Singh A."/>
            <person name="Wilkins M.J."/>
            <person name="Karaoz U."/>
            <person name="Brodie E.L."/>
            <person name="Williams K.H."/>
            <person name="Hubbard S.S."/>
            <person name="Banfield J.F."/>
        </authorList>
    </citation>
    <scope>NUCLEOTIDE SEQUENCE [LARGE SCALE GENOMIC DNA]</scope>
</reference>
<organism evidence="2 3">
    <name type="scientific">Candidatus Zambryskibacteria bacterium RIFOXYC1_FULL_39_10</name>
    <dbReference type="NCBI Taxonomy" id="1802779"/>
    <lineage>
        <taxon>Bacteria</taxon>
        <taxon>Candidatus Zambryskiibacteriota</taxon>
    </lineage>
</organism>
<feature type="compositionally biased region" description="Polar residues" evidence="1">
    <location>
        <begin position="36"/>
        <end position="45"/>
    </location>
</feature>
<sequence length="255" mass="27897">MKKCPFCKNEINVDVAQCPICKMILIEKIPHINPTSERVYTSSSPKEPKKQTHTSYYTPPQKSSSKERFKIPNGSGWIISIVGSIALTLILNGNYGSSNPLPAPLSDPTIVDTNLSLTPIPHTSYYSLPNGTVLFSSSLNGEGILSISNGTKSDAVVKLITTGGSKVYSVYVRANSSYSIENINDGIYRLLFSFGSNWDPNQNKFLVNPRAEAFDDTFDFETSDTKSTGFTITLNPVIDGKATTSPLDSNVFDKY</sequence>
<dbReference type="EMBL" id="MHWW01000013">
    <property type="protein sequence ID" value="OHB14752.1"/>
    <property type="molecule type" value="Genomic_DNA"/>
</dbReference>
<proteinExistence type="predicted"/>
<accession>A0A1G2UZG8</accession>
<evidence type="ECO:0000313" key="3">
    <source>
        <dbReference type="Proteomes" id="UP000177697"/>
    </source>
</evidence>
<gene>
    <name evidence="2" type="ORF">A2431_00240</name>
</gene>
<dbReference type="AlphaFoldDB" id="A0A1G2UZG8"/>
<protein>
    <submittedName>
        <fullName evidence="2">Uncharacterized protein</fullName>
    </submittedName>
</protein>
<name>A0A1G2UZG8_9BACT</name>
<dbReference type="Proteomes" id="UP000177697">
    <property type="component" value="Unassembled WGS sequence"/>
</dbReference>
<comment type="caution">
    <text evidence="2">The sequence shown here is derived from an EMBL/GenBank/DDBJ whole genome shotgun (WGS) entry which is preliminary data.</text>
</comment>
<evidence type="ECO:0000256" key="1">
    <source>
        <dbReference type="SAM" id="MobiDB-lite"/>
    </source>
</evidence>
<feature type="compositionally biased region" description="Polar residues" evidence="1">
    <location>
        <begin position="53"/>
        <end position="63"/>
    </location>
</feature>
<evidence type="ECO:0000313" key="2">
    <source>
        <dbReference type="EMBL" id="OHB14752.1"/>
    </source>
</evidence>